<dbReference type="EMBL" id="CP013232">
    <property type="protein sequence ID" value="AMO95524.1"/>
    <property type="molecule type" value="Genomic_DNA"/>
</dbReference>
<proteinExistence type="predicted"/>
<sequence length="83" mass="9085">MYISSTEKLSPAIKWIAAAAAYPELPGWCKFVGEWVTELAFLPLSAEEITILLFHVEVLCNIVPELWHTCGRAQAGLKAALGV</sequence>
<dbReference type="PATRIC" id="fig|158899.10.peg.2851"/>
<protein>
    <submittedName>
        <fullName evidence="1">Uncharacterized protein</fullName>
    </submittedName>
</protein>
<evidence type="ECO:0000313" key="2">
    <source>
        <dbReference type="Proteomes" id="UP000072421"/>
    </source>
</evidence>
<dbReference type="AlphaFoldDB" id="A0A127PD29"/>
<gene>
    <name evidence="1" type="ORF">CFter6_2858</name>
</gene>
<organism evidence="1">
    <name type="scientific">Collimonas fungivorans</name>
    <dbReference type="NCBI Taxonomy" id="158899"/>
    <lineage>
        <taxon>Bacteria</taxon>
        <taxon>Pseudomonadati</taxon>
        <taxon>Pseudomonadota</taxon>
        <taxon>Betaproteobacteria</taxon>
        <taxon>Burkholderiales</taxon>
        <taxon>Oxalobacteraceae</taxon>
        <taxon>Collimonas</taxon>
    </lineage>
</organism>
<name>A0A127PD29_9BURK</name>
<evidence type="ECO:0000313" key="1">
    <source>
        <dbReference type="EMBL" id="AMO95524.1"/>
    </source>
</evidence>
<dbReference type="Proteomes" id="UP000072421">
    <property type="component" value="Chromosome"/>
</dbReference>
<reference evidence="1 2" key="1">
    <citation type="submission" date="2015-11" db="EMBL/GenBank/DDBJ databases">
        <title>Exploring the genomic traits of fungus-feeding bacterial genus Collimonas.</title>
        <authorList>
            <person name="Song C."/>
            <person name="Schmidt R."/>
            <person name="de Jager V."/>
            <person name="Krzyzanowska D."/>
            <person name="Jongedijk E."/>
            <person name="Cankar K."/>
            <person name="Beekwilder J."/>
            <person name="van Veen A."/>
            <person name="de Boer W."/>
            <person name="van Veen J.A."/>
            <person name="Garbeva P."/>
        </authorList>
    </citation>
    <scope>NUCLEOTIDE SEQUENCE [LARGE SCALE GENOMIC DNA]</scope>
    <source>
        <strain evidence="1 2">Ter6</strain>
    </source>
</reference>
<accession>A0A127PD29</accession>